<proteinExistence type="predicted"/>
<dbReference type="EMBL" id="JACXVP010000002">
    <property type="protein sequence ID" value="KAG5620475.1"/>
    <property type="molecule type" value="Genomic_DNA"/>
</dbReference>
<evidence type="ECO:0000313" key="2">
    <source>
        <dbReference type="Proteomes" id="UP000824120"/>
    </source>
</evidence>
<protein>
    <submittedName>
        <fullName evidence="1">Uncharacterized protein</fullName>
    </submittedName>
</protein>
<evidence type="ECO:0000313" key="1">
    <source>
        <dbReference type="EMBL" id="KAG5620475.1"/>
    </source>
</evidence>
<comment type="caution">
    <text evidence="1">The sequence shown here is derived from an EMBL/GenBank/DDBJ whole genome shotgun (WGS) entry which is preliminary data.</text>
</comment>
<gene>
    <name evidence="1" type="ORF">H5410_005693</name>
</gene>
<sequence>MRKARVHRGRRYAFGGGGLITHLCRTAGVPEECYREHHSLLSLWMLQRLKSPTLIRVLPSLPRRGTNAMR</sequence>
<dbReference type="AlphaFoldDB" id="A0A9J6A862"/>
<keyword evidence="2" id="KW-1185">Reference proteome</keyword>
<organism evidence="1 2">
    <name type="scientific">Solanum commersonii</name>
    <name type="common">Commerson's wild potato</name>
    <name type="synonym">Commerson's nightshade</name>
    <dbReference type="NCBI Taxonomy" id="4109"/>
    <lineage>
        <taxon>Eukaryota</taxon>
        <taxon>Viridiplantae</taxon>
        <taxon>Streptophyta</taxon>
        <taxon>Embryophyta</taxon>
        <taxon>Tracheophyta</taxon>
        <taxon>Spermatophyta</taxon>
        <taxon>Magnoliopsida</taxon>
        <taxon>eudicotyledons</taxon>
        <taxon>Gunneridae</taxon>
        <taxon>Pentapetalae</taxon>
        <taxon>asterids</taxon>
        <taxon>lamiids</taxon>
        <taxon>Solanales</taxon>
        <taxon>Solanaceae</taxon>
        <taxon>Solanoideae</taxon>
        <taxon>Solaneae</taxon>
        <taxon>Solanum</taxon>
    </lineage>
</organism>
<name>A0A9J6A862_SOLCO</name>
<accession>A0A9J6A862</accession>
<dbReference type="Proteomes" id="UP000824120">
    <property type="component" value="Chromosome 2"/>
</dbReference>
<reference evidence="1 2" key="1">
    <citation type="submission" date="2020-09" db="EMBL/GenBank/DDBJ databases">
        <title>De no assembly of potato wild relative species, Solanum commersonii.</title>
        <authorList>
            <person name="Cho K."/>
        </authorList>
    </citation>
    <scope>NUCLEOTIDE SEQUENCE [LARGE SCALE GENOMIC DNA]</scope>
    <source>
        <strain evidence="1">LZ3.2</strain>
        <tissue evidence="1">Leaf</tissue>
    </source>
</reference>